<keyword evidence="5" id="KW-0808">Transferase</keyword>
<evidence type="ECO:0000256" key="1">
    <source>
        <dbReference type="ARBA" id="ARBA00004689"/>
    </source>
</evidence>
<protein>
    <recommendedName>
        <fullName evidence="2">2-isopropylmalate synthase</fullName>
        <ecNumber evidence="2">2.3.3.13</ecNumber>
    </recommendedName>
</protein>
<dbReference type="InterPro" id="IPR002034">
    <property type="entry name" value="AIPM/Hcit_synth_CS"/>
</dbReference>
<dbReference type="PANTHER" id="PTHR10277:SF9">
    <property type="entry name" value="2-ISOPROPYLMALATE SYNTHASE 1, CHLOROPLASTIC-RELATED"/>
    <property type="match status" value="1"/>
</dbReference>
<dbReference type="SUPFAM" id="SSF51569">
    <property type="entry name" value="Aldolase"/>
    <property type="match status" value="1"/>
</dbReference>
<keyword evidence="6" id="KW-0464">Manganese</keyword>
<feature type="domain" description="Pyruvate carboxyltransferase" evidence="8">
    <location>
        <begin position="21"/>
        <end position="285"/>
    </location>
</feature>
<keyword evidence="4" id="KW-0028">Amino-acid biosynthesis</keyword>
<proteinExistence type="predicted"/>
<gene>
    <name evidence="9" type="ORF">OGM63_09360</name>
</gene>
<keyword evidence="3" id="KW-0963">Cytoplasm</keyword>
<comment type="pathway">
    <text evidence="1">Amino-acid biosynthesis; L-leucine biosynthesis; L-leucine from 3-methyl-2-oxobutanoate: step 1/4.</text>
</comment>
<dbReference type="PROSITE" id="PS00816">
    <property type="entry name" value="AIPM_HOMOCIT_SYNTH_2"/>
    <property type="match status" value="1"/>
</dbReference>
<evidence type="ECO:0000256" key="3">
    <source>
        <dbReference type="ARBA" id="ARBA00022490"/>
    </source>
</evidence>
<dbReference type="Gene3D" id="3.20.20.70">
    <property type="entry name" value="Aldolase class I"/>
    <property type="match status" value="1"/>
</dbReference>
<evidence type="ECO:0000256" key="2">
    <source>
        <dbReference type="ARBA" id="ARBA00012973"/>
    </source>
</evidence>
<reference evidence="9 10" key="1">
    <citation type="submission" date="2022-10" db="EMBL/GenBank/DDBJ databases">
        <title>Identification of biosynthetic pathway for the production of the potent trypsin inhibitor radiosumin.</title>
        <authorList>
            <person name="Fewer D.P."/>
            <person name="Delbaje E."/>
            <person name="Ouyang X."/>
            <person name="Agostino P.D."/>
            <person name="Wahlsten M."/>
            <person name="Jokela J."/>
            <person name="Permi P."/>
            <person name="Haapaniemi E."/>
            <person name="Koistinen H."/>
        </authorList>
    </citation>
    <scope>NUCLEOTIDE SEQUENCE [LARGE SCALE GENOMIC DNA]</scope>
    <source>
        <strain evidence="9 10">NIES-515</strain>
    </source>
</reference>
<comment type="caution">
    <text evidence="9">The sequence shown here is derived from an EMBL/GenBank/DDBJ whole genome shotgun (WGS) entry which is preliminary data.</text>
</comment>
<dbReference type="Proteomes" id="UP001526143">
    <property type="component" value="Unassembled WGS sequence"/>
</dbReference>
<evidence type="ECO:0000256" key="6">
    <source>
        <dbReference type="ARBA" id="ARBA00023211"/>
    </source>
</evidence>
<sequence length="412" mass="44505">MSATDLIYDWNQELLTLPKALQICDDTLRDGLQGGVARMPSVEEKLKLLSKADALGVSTAVVGFPAQAVAYQEALAICEGAQQLGLQLHLGLLGRMVEADIEAIARIQQASGHPVVAYLFVGASPIRRYVETRDVDELEHLTRYGVSLATRLGVPVQFAIEDTARTEPEVVERLFLAAVETGAKALCLCDTVGCLTPTGTERLVKHFRRFIDGQGFEVRLDFHGHNDRGLGVANALAATKAGIDCLECTVFGIGERAGNIPLDVTLVNLKLQGLWQGDLSGLSDYCHEVARVCHLAIPAHYPVFGANAFLTQAGIHASAILKAESRGELDIAALVYCGVDPRLVGLDYGIRVGPYSGRSNVAFILARQGLQVTEQVINQILEKARIENRVLADEEVYNLAQNLIASQIIGDK</sequence>
<evidence type="ECO:0000313" key="10">
    <source>
        <dbReference type="Proteomes" id="UP001526143"/>
    </source>
</evidence>
<dbReference type="PROSITE" id="PS50991">
    <property type="entry name" value="PYR_CT"/>
    <property type="match status" value="1"/>
</dbReference>
<accession>A0ABT3AX66</accession>
<dbReference type="InterPro" id="IPR000891">
    <property type="entry name" value="PYR_CT"/>
</dbReference>
<evidence type="ECO:0000313" key="9">
    <source>
        <dbReference type="EMBL" id="MCV3213716.1"/>
    </source>
</evidence>
<evidence type="ECO:0000256" key="5">
    <source>
        <dbReference type="ARBA" id="ARBA00022679"/>
    </source>
</evidence>
<dbReference type="InterPro" id="IPR013785">
    <property type="entry name" value="Aldolase_TIM"/>
</dbReference>
<name>A0ABT3AX66_9CYAN</name>
<dbReference type="RefSeq" id="WP_263745243.1">
    <property type="nucleotide sequence ID" value="NZ_JAOWRF010000140.1"/>
</dbReference>
<dbReference type="PANTHER" id="PTHR10277">
    <property type="entry name" value="HOMOCITRATE SYNTHASE-RELATED"/>
    <property type="match status" value="1"/>
</dbReference>
<dbReference type="Pfam" id="PF00682">
    <property type="entry name" value="HMGL-like"/>
    <property type="match status" value="1"/>
</dbReference>
<evidence type="ECO:0000256" key="4">
    <source>
        <dbReference type="ARBA" id="ARBA00022605"/>
    </source>
</evidence>
<dbReference type="InterPro" id="IPR050073">
    <property type="entry name" value="2-IPM_HCS-like"/>
</dbReference>
<organism evidence="9 10">
    <name type="scientific">Plectonema radiosum NIES-515</name>
    <dbReference type="NCBI Taxonomy" id="2986073"/>
    <lineage>
        <taxon>Bacteria</taxon>
        <taxon>Bacillati</taxon>
        <taxon>Cyanobacteriota</taxon>
        <taxon>Cyanophyceae</taxon>
        <taxon>Oscillatoriophycideae</taxon>
        <taxon>Oscillatoriales</taxon>
        <taxon>Microcoleaceae</taxon>
        <taxon>Plectonema</taxon>
    </lineage>
</organism>
<keyword evidence="7" id="KW-0100">Branched-chain amino acid biosynthesis</keyword>
<dbReference type="EMBL" id="JAOWRF010000140">
    <property type="protein sequence ID" value="MCV3213716.1"/>
    <property type="molecule type" value="Genomic_DNA"/>
</dbReference>
<keyword evidence="10" id="KW-1185">Reference proteome</keyword>
<evidence type="ECO:0000256" key="7">
    <source>
        <dbReference type="ARBA" id="ARBA00023304"/>
    </source>
</evidence>
<dbReference type="EC" id="2.3.3.13" evidence="2"/>
<evidence type="ECO:0000259" key="8">
    <source>
        <dbReference type="PROSITE" id="PS50991"/>
    </source>
</evidence>
<dbReference type="Gene3D" id="1.10.238.260">
    <property type="match status" value="1"/>
</dbReference>